<dbReference type="RefSeq" id="XP_053065000.1">
    <property type="nucleotide sequence ID" value="XM_053209025.1"/>
</dbReference>
<name>A0ABM3NZZ6_ACIJB</name>
<gene>
    <name evidence="2" type="primary">LOC106977942</name>
</gene>
<keyword evidence="1" id="KW-1185">Reference proteome</keyword>
<proteinExistence type="predicted"/>
<evidence type="ECO:0000313" key="2">
    <source>
        <dbReference type="RefSeq" id="XP_053065000.1"/>
    </source>
</evidence>
<reference evidence="2" key="1">
    <citation type="submission" date="2025-08" db="UniProtKB">
        <authorList>
            <consortium name="RefSeq"/>
        </authorList>
    </citation>
    <scope>IDENTIFICATION</scope>
    <source>
        <tissue evidence="2">Blood</tissue>
    </source>
</reference>
<sequence>MYICKPNLIHSLKAELELMACIGGAGLGVLVMVSSNKRFLQSKVAEVPNLSDIKPKWGLLPITGCCFQVIFMVGPQHSRNCAIIWERSKLHGSKGTESLKEPEGDKLRIPRPRRSGREKIFFPISWRRGGINFPDWILFALRLLQLRDANTSDQQLAEVNLQALV</sequence>
<protein>
    <submittedName>
        <fullName evidence="2">Uncharacterized protein LOC106977942 isoform X2</fullName>
    </submittedName>
</protein>
<accession>A0ABM3NZZ6</accession>
<dbReference type="Proteomes" id="UP001652583">
    <property type="component" value="Chromosome E4"/>
</dbReference>
<dbReference type="GeneID" id="106977942"/>
<organism evidence="1 2">
    <name type="scientific">Acinonyx jubatus</name>
    <name type="common">Cheetah</name>
    <dbReference type="NCBI Taxonomy" id="32536"/>
    <lineage>
        <taxon>Eukaryota</taxon>
        <taxon>Metazoa</taxon>
        <taxon>Chordata</taxon>
        <taxon>Craniata</taxon>
        <taxon>Vertebrata</taxon>
        <taxon>Euteleostomi</taxon>
        <taxon>Mammalia</taxon>
        <taxon>Eutheria</taxon>
        <taxon>Laurasiatheria</taxon>
        <taxon>Carnivora</taxon>
        <taxon>Feliformia</taxon>
        <taxon>Felidae</taxon>
        <taxon>Felinae</taxon>
        <taxon>Acinonyx</taxon>
    </lineage>
</organism>
<evidence type="ECO:0000313" key="1">
    <source>
        <dbReference type="Proteomes" id="UP001652583"/>
    </source>
</evidence>